<keyword evidence="1" id="KW-0175">Coiled coil</keyword>
<dbReference type="InterPro" id="IPR048348">
    <property type="entry name" value="CCDC22_CC"/>
</dbReference>
<accession>A0AAV1WKF0</accession>
<comment type="caution">
    <text evidence="3">The sequence shown here is derived from an EMBL/GenBank/DDBJ whole genome shotgun (WGS) entry which is preliminary data.</text>
</comment>
<feature type="domain" description="CCDC22 coiled-coil" evidence="2">
    <location>
        <begin position="81"/>
        <end position="333"/>
    </location>
</feature>
<dbReference type="GO" id="GO:2000060">
    <property type="term" value="P:positive regulation of ubiquitin-dependent protein catabolic process"/>
    <property type="evidence" value="ECO:0007669"/>
    <property type="project" value="TreeGrafter"/>
</dbReference>
<dbReference type="AlphaFoldDB" id="A0AAV1WKF0"/>
<dbReference type="InterPro" id="IPR008530">
    <property type="entry name" value="CCDC22"/>
</dbReference>
<organism evidence="3 4">
    <name type="scientific">Lupinus luteus</name>
    <name type="common">European yellow lupine</name>
    <dbReference type="NCBI Taxonomy" id="3873"/>
    <lineage>
        <taxon>Eukaryota</taxon>
        <taxon>Viridiplantae</taxon>
        <taxon>Streptophyta</taxon>
        <taxon>Embryophyta</taxon>
        <taxon>Tracheophyta</taxon>
        <taxon>Spermatophyta</taxon>
        <taxon>Magnoliopsida</taxon>
        <taxon>eudicotyledons</taxon>
        <taxon>Gunneridae</taxon>
        <taxon>Pentapetalae</taxon>
        <taxon>rosids</taxon>
        <taxon>fabids</taxon>
        <taxon>Fabales</taxon>
        <taxon>Fabaceae</taxon>
        <taxon>Papilionoideae</taxon>
        <taxon>50 kb inversion clade</taxon>
        <taxon>genistoids sensu lato</taxon>
        <taxon>core genistoids</taxon>
        <taxon>Genisteae</taxon>
        <taxon>Lupinus</taxon>
    </lineage>
</organism>
<dbReference type="PANTHER" id="PTHR15668:SF4">
    <property type="entry name" value="COILED-COIL DOMAIN-CONTAINING PROTEIN 22"/>
    <property type="match status" value="1"/>
</dbReference>
<protein>
    <recommendedName>
        <fullName evidence="2">CCDC22 coiled-coil domain-containing protein</fullName>
    </recommendedName>
</protein>
<evidence type="ECO:0000259" key="2">
    <source>
        <dbReference type="Pfam" id="PF05667"/>
    </source>
</evidence>
<evidence type="ECO:0000313" key="4">
    <source>
        <dbReference type="Proteomes" id="UP001497480"/>
    </source>
</evidence>
<name>A0AAV1WKF0_LUPLU</name>
<gene>
    <name evidence="3" type="ORF">LLUT_LOCUS10797</name>
</gene>
<dbReference type="Proteomes" id="UP001497480">
    <property type="component" value="Unassembled WGS sequence"/>
</dbReference>
<dbReference type="Pfam" id="PF05667">
    <property type="entry name" value="CCDC22_CC"/>
    <property type="match status" value="1"/>
</dbReference>
<feature type="coiled-coil region" evidence="1">
    <location>
        <begin position="99"/>
        <end position="147"/>
    </location>
</feature>
<sequence>MISKMEAQTPETESTIADAFTNKVNKIYLHTKEMDVTTSDDESGFWVETFSKDDRQVDAGTGSFGNEENSAHIDDGNLTVLKQQEKELIDEVTVRTSELELLEQELELMTEVAEMAFNNEHSVDFYLDQLNEQIQAKRNDLLNFESEWDAIRKPLEKRKRSLEESLFSDDADALEMLQKMRELQQEEQLILSEIVKREEEHSKLSTDLEKQQKVASRKSYTDRIKEITKNSRKQDADIERILKETREVQLESNSIQERLHRTYTVADEMVFRYGSFIIACTSTHQNREAKKDPTGKQVYRLLASIHEGFGQISDKILATDRIRREIAEYEMKLASTKPTISTNLDLSNLQSDLDPLLGKMNTLSHK</sequence>
<reference evidence="3 4" key="1">
    <citation type="submission" date="2024-03" db="EMBL/GenBank/DDBJ databases">
        <authorList>
            <person name="Martinez-Hernandez J."/>
        </authorList>
    </citation>
    <scope>NUCLEOTIDE SEQUENCE [LARGE SCALE GENOMIC DNA]</scope>
</reference>
<evidence type="ECO:0000256" key="1">
    <source>
        <dbReference type="SAM" id="Coils"/>
    </source>
</evidence>
<dbReference type="EMBL" id="CAXHTB010000007">
    <property type="protein sequence ID" value="CAL0309737.1"/>
    <property type="molecule type" value="Genomic_DNA"/>
</dbReference>
<evidence type="ECO:0000313" key="3">
    <source>
        <dbReference type="EMBL" id="CAL0309737.1"/>
    </source>
</evidence>
<dbReference type="PANTHER" id="PTHR15668">
    <property type="entry name" value="JM1 PROTEIN"/>
    <property type="match status" value="1"/>
</dbReference>
<keyword evidence="4" id="KW-1185">Reference proteome</keyword>
<proteinExistence type="predicted"/>
<dbReference type="GO" id="GO:0097602">
    <property type="term" value="F:cullin family protein binding"/>
    <property type="evidence" value="ECO:0007669"/>
    <property type="project" value="TreeGrafter"/>
</dbReference>